<reference evidence="6 7" key="1">
    <citation type="submission" date="2019-04" db="EMBL/GenBank/DDBJ databases">
        <title>Microbes associate with the intestines of laboratory mice.</title>
        <authorList>
            <person name="Navarre W."/>
            <person name="Wong E."/>
            <person name="Huang K."/>
            <person name="Tropini C."/>
            <person name="Ng K."/>
            <person name="Yu B."/>
        </authorList>
    </citation>
    <scope>NUCLEOTIDE SEQUENCE [LARGE SCALE GENOMIC DNA]</scope>
    <source>
        <strain evidence="6 7">NM07_P-09</strain>
    </source>
</reference>
<keyword evidence="1 2" id="KW-0663">Pyridoxal phosphate</keyword>
<comment type="function">
    <text evidence="2">Pyridoxal 5'-phosphate (PLP)-binding protein, which is involved in PLP homeostasis.</text>
</comment>
<dbReference type="CDD" id="cd00635">
    <property type="entry name" value="PLPDE_III_YBL036c_like"/>
    <property type="match status" value="1"/>
</dbReference>
<gene>
    <name evidence="6" type="ORF">E5334_08405</name>
</gene>
<dbReference type="Proteomes" id="UP000310263">
    <property type="component" value="Unassembled WGS sequence"/>
</dbReference>
<keyword evidence="7" id="KW-1185">Reference proteome</keyword>
<dbReference type="PANTHER" id="PTHR10146">
    <property type="entry name" value="PROLINE SYNTHETASE CO-TRANSCRIBED BACTERIAL HOMOLOG PROTEIN"/>
    <property type="match status" value="1"/>
</dbReference>
<evidence type="ECO:0000256" key="4">
    <source>
        <dbReference type="RuleBase" id="RU004514"/>
    </source>
</evidence>
<organism evidence="6 7">
    <name type="scientific">Muricaecibacterium torontonense</name>
    <dbReference type="NCBI Taxonomy" id="3032871"/>
    <lineage>
        <taxon>Bacteria</taxon>
        <taxon>Bacillati</taxon>
        <taxon>Actinomycetota</taxon>
        <taxon>Coriobacteriia</taxon>
        <taxon>Coriobacteriales</taxon>
        <taxon>Atopobiaceae</taxon>
        <taxon>Muricaecibacterium</taxon>
    </lineage>
</organism>
<dbReference type="Gene3D" id="3.20.20.10">
    <property type="entry name" value="Alanine racemase"/>
    <property type="match status" value="1"/>
</dbReference>
<dbReference type="InterPro" id="IPR029066">
    <property type="entry name" value="PLP-binding_barrel"/>
</dbReference>
<dbReference type="Pfam" id="PF01168">
    <property type="entry name" value="Ala_racemase_N"/>
    <property type="match status" value="1"/>
</dbReference>
<dbReference type="InterPro" id="IPR011078">
    <property type="entry name" value="PyrdxlP_homeostasis"/>
</dbReference>
<evidence type="ECO:0000313" key="7">
    <source>
        <dbReference type="Proteomes" id="UP000310263"/>
    </source>
</evidence>
<evidence type="ECO:0000256" key="1">
    <source>
        <dbReference type="ARBA" id="ARBA00022898"/>
    </source>
</evidence>
<dbReference type="InterPro" id="IPR001608">
    <property type="entry name" value="Ala_racemase_N"/>
</dbReference>
<feature type="domain" description="Alanine racemase N-terminal" evidence="5">
    <location>
        <begin position="32"/>
        <end position="232"/>
    </location>
</feature>
<dbReference type="PANTHER" id="PTHR10146:SF14">
    <property type="entry name" value="PYRIDOXAL PHOSPHATE HOMEOSTASIS PROTEIN"/>
    <property type="match status" value="1"/>
</dbReference>
<evidence type="ECO:0000256" key="2">
    <source>
        <dbReference type="HAMAP-Rule" id="MF_02087"/>
    </source>
</evidence>
<proteinExistence type="inferred from homology"/>
<comment type="cofactor">
    <cofactor evidence="3">
        <name>pyridoxal 5'-phosphate</name>
        <dbReference type="ChEBI" id="CHEBI:597326"/>
    </cofactor>
</comment>
<dbReference type="SUPFAM" id="SSF51419">
    <property type="entry name" value="PLP-binding barrel"/>
    <property type="match status" value="1"/>
</dbReference>
<dbReference type="OrthoDB" id="9804072at2"/>
<dbReference type="PIRSF" id="PIRSF004848">
    <property type="entry name" value="YBL036c_PLPDEIII"/>
    <property type="match status" value="1"/>
</dbReference>
<comment type="caution">
    <text evidence="6">The sequence shown here is derived from an EMBL/GenBank/DDBJ whole genome shotgun (WGS) entry which is preliminary data.</text>
</comment>
<dbReference type="NCBIfam" id="TIGR00044">
    <property type="entry name" value="YggS family pyridoxal phosphate-dependent enzyme"/>
    <property type="match status" value="1"/>
</dbReference>
<dbReference type="GO" id="GO:0030170">
    <property type="term" value="F:pyridoxal phosphate binding"/>
    <property type="evidence" value="ECO:0007669"/>
    <property type="project" value="UniProtKB-UniRule"/>
</dbReference>
<dbReference type="EMBL" id="SRYE01000005">
    <property type="protein sequence ID" value="TGY61464.1"/>
    <property type="molecule type" value="Genomic_DNA"/>
</dbReference>
<accession>A0A4S2F2P3</accession>
<dbReference type="AlphaFoldDB" id="A0A4S2F2P3"/>
<protein>
    <recommendedName>
        <fullName evidence="2">Pyridoxal phosphate homeostasis protein</fullName>
        <shortName evidence="2">PLP homeostasis protein</shortName>
    </recommendedName>
</protein>
<sequence length="241" mass="26616">MDPNSYKEFLAQRRQEIIQKVHDACQRSGRSAEDVDIYAVSKTVGVPQVIQAMEAGYTHFAENRPQELVRKLSEFQEQGINPPPFDMIGNLQKNKINAVLGTAARIQSVSSVHLAEAISARATEKNLVVPVLFEVNVSGESTKSGFAPEELAQWMERLLDLEGIEPQGLMTMAPAHEPAEDRVTFRGLRELRDSLETNTAASLPVLSCGMSDDFEMAIEEGATLVRLGRIVFDPQYTPASD</sequence>
<evidence type="ECO:0000313" key="6">
    <source>
        <dbReference type="EMBL" id="TGY61464.1"/>
    </source>
</evidence>
<comment type="similarity">
    <text evidence="2 4">Belongs to the pyridoxal phosphate-binding protein YggS/PROSC family.</text>
</comment>
<evidence type="ECO:0000256" key="3">
    <source>
        <dbReference type="PIRSR" id="PIRSR004848-1"/>
    </source>
</evidence>
<evidence type="ECO:0000259" key="5">
    <source>
        <dbReference type="Pfam" id="PF01168"/>
    </source>
</evidence>
<dbReference type="HAMAP" id="MF_02087">
    <property type="entry name" value="PLP_homeostasis"/>
    <property type="match status" value="1"/>
</dbReference>
<feature type="modified residue" description="N6-(pyridoxal phosphate)lysine" evidence="2 3">
    <location>
        <position position="42"/>
    </location>
</feature>
<name>A0A4S2F2P3_9ACTN</name>